<organism evidence="1">
    <name type="scientific">marine sediment metagenome</name>
    <dbReference type="NCBI Taxonomy" id="412755"/>
    <lineage>
        <taxon>unclassified sequences</taxon>
        <taxon>metagenomes</taxon>
        <taxon>ecological metagenomes</taxon>
    </lineage>
</organism>
<sequence length="44" mass="4979">TILLGKEIRKLPPGAAYKIPPNGKTPHSTINDTDKIIKLFWFMN</sequence>
<gene>
    <name evidence="1" type="ORF">S06H3_30386</name>
</gene>
<proteinExistence type="predicted"/>
<dbReference type="EMBL" id="BARV01017891">
    <property type="protein sequence ID" value="GAI28489.1"/>
    <property type="molecule type" value="Genomic_DNA"/>
</dbReference>
<dbReference type="AlphaFoldDB" id="X1PC70"/>
<evidence type="ECO:0008006" key="2">
    <source>
        <dbReference type="Google" id="ProtNLM"/>
    </source>
</evidence>
<name>X1PC70_9ZZZZ</name>
<protein>
    <recommendedName>
        <fullName evidence="2">Cupin 2 conserved barrel domain-containing protein</fullName>
    </recommendedName>
</protein>
<feature type="non-terminal residue" evidence="1">
    <location>
        <position position="1"/>
    </location>
</feature>
<reference evidence="1" key="1">
    <citation type="journal article" date="2014" name="Front. Microbiol.">
        <title>High frequency of phylogenetically diverse reductive dehalogenase-homologous genes in deep subseafloor sedimentary metagenomes.</title>
        <authorList>
            <person name="Kawai M."/>
            <person name="Futagami T."/>
            <person name="Toyoda A."/>
            <person name="Takaki Y."/>
            <person name="Nishi S."/>
            <person name="Hori S."/>
            <person name="Arai W."/>
            <person name="Tsubouchi T."/>
            <person name="Morono Y."/>
            <person name="Uchiyama I."/>
            <person name="Ito T."/>
            <person name="Fujiyama A."/>
            <person name="Inagaki F."/>
            <person name="Takami H."/>
        </authorList>
    </citation>
    <scope>NUCLEOTIDE SEQUENCE</scope>
    <source>
        <strain evidence="1">Expedition CK06-06</strain>
    </source>
</reference>
<evidence type="ECO:0000313" key="1">
    <source>
        <dbReference type="EMBL" id="GAI28489.1"/>
    </source>
</evidence>
<comment type="caution">
    <text evidence="1">The sequence shown here is derived from an EMBL/GenBank/DDBJ whole genome shotgun (WGS) entry which is preliminary data.</text>
</comment>
<accession>X1PC70</accession>